<feature type="binding site" evidence="10">
    <location>
        <position position="250"/>
    </location>
    <ligand>
        <name>ATP</name>
        <dbReference type="ChEBI" id="CHEBI:30616"/>
        <note>ligand shared between two neighboring subunits</note>
    </ligand>
</feature>
<feature type="binding site" evidence="10">
    <location>
        <position position="16"/>
    </location>
    <ligand>
        <name>Mg(2+)</name>
        <dbReference type="ChEBI" id="CHEBI:18420"/>
    </ligand>
</feature>
<feature type="binding site" description="in other chain" evidence="10">
    <location>
        <begin position="241"/>
        <end position="242"/>
    </location>
    <ligand>
        <name>ATP</name>
        <dbReference type="ChEBI" id="CHEBI:30616"/>
        <note>ligand shared between two neighboring subunits</note>
    </ligand>
</feature>
<dbReference type="PROSITE" id="PS00377">
    <property type="entry name" value="ADOMET_SYNTHASE_2"/>
    <property type="match status" value="1"/>
</dbReference>
<evidence type="ECO:0000256" key="6">
    <source>
        <dbReference type="ARBA" id="ARBA00022741"/>
    </source>
</evidence>
<dbReference type="NCBIfam" id="TIGR01034">
    <property type="entry name" value="metK"/>
    <property type="match status" value="1"/>
</dbReference>
<feature type="binding site" description="in other chain" evidence="10">
    <location>
        <position position="281"/>
    </location>
    <ligand>
        <name>L-methionine</name>
        <dbReference type="ChEBI" id="CHEBI:57844"/>
        <note>ligand shared between two neighboring subunits</note>
    </ligand>
</feature>
<dbReference type="Pfam" id="PF02773">
    <property type="entry name" value="S-AdoMet_synt_C"/>
    <property type="match status" value="1"/>
</dbReference>
<dbReference type="EC" id="2.5.1.6" evidence="10"/>
<feature type="domain" description="S-adenosylmethionine synthetase N-terminal" evidence="13">
    <location>
        <begin position="3"/>
        <end position="100"/>
    </location>
</feature>
<evidence type="ECO:0000256" key="2">
    <source>
        <dbReference type="ARBA" id="ARBA00009685"/>
    </source>
</evidence>
<dbReference type="EMBL" id="JAATJH010000001">
    <property type="protein sequence ID" value="NJC25257.1"/>
    <property type="molecule type" value="Genomic_DNA"/>
</dbReference>
<keyword evidence="17" id="KW-1185">Reference proteome</keyword>
<dbReference type="CDD" id="cd18079">
    <property type="entry name" value="S-AdoMet_synt"/>
    <property type="match status" value="1"/>
</dbReference>
<dbReference type="InterPro" id="IPR002133">
    <property type="entry name" value="S-AdoMet_synthetase"/>
</dbReference>
<dbReference type="InterPro" id="IPR022628">
    <property type="entry name" value="S-AdoMet_synt_N"/>
</dbReference>
<comment type="caution">
    <text evidence="16">The sequence shown here is derived from an EMBL/GenBank/DDBJ whole genome shotgun (WGS) entry which is preliminary data.</text>
</comment>
<evidence type="ECO:0000313" key="16">
    <source>
        <dbReference type="EMBL" id="NJC25257.1"/>
    </source>
</evidence>
<dbReference type="InterPro" id="IPR022629">
    <property type="entry name" value="S-AdoMet_synt_central"/>
</dbReference>
<evidence type="ECO:0000256" key="1">
    <source>
        <dbReference type="ARBA" id="ARBA00005224"/>
    </source>
</evidence>
<dbReference type="HAMAP" id="MF_00086">
    <property type="entry name" value="S_AdoMet_synth1"/>
    <property type="match status" value="1"/>
</dbReference>
<evidence type="ECO:0000259" key="15">
    <source>
        <dbReference type="Pfam" id="PF02773"/>
    </source>
</evidence>
<dbReference type="InterPro" id="IPR022631">
    <property type="entry name" value="ADOMET_SYNTHASE_CS"/>
</dbReference>
<organism evidence="16 17">
    <name type="scientific">Neolewinella antarctica</name>
    <dbReference type="NCBI Taxonomy" id="442734"/>
    <lineage>
        <taxon>Bacteria</taxon>
        <taxon>Pseudomonadati</taxon>
        <taxon>Bacteroidota</taxon>
        <taxon>Saprospiria</taxon>
        <taxon>Saprospirales</taxon>
        <taxon>Lewinellaceae</taxon>
        <taxon>Neolewinella</taxon>
    </lineage>
</organism>
<dbReference type="Gene3D" id="3.30.300.10">
    <property type="match status" value="3"/>
</dbReference>
<comment type="catalytic activity">
    <reaction evidence="10">
        <text>L-methionine + ATP + H2O = S-adenosyl-L-methionine + phosphate + diphosphate</text>
        <dbReference type="Rhea" id="RHEA:21080"/>
        <dbReference type="ChEBI" id="CHEBI:15377"/>
        <dbReference type="ChEBI" id="CHEBI:30616"/>
        <dbReference type="ChEBI" id="CHEBI:33019"/>
        <dbReference type="ChEBI" id="CHEBI:43474"/>
        <dbReference type="ChEBI" id="CHEBI:57844"/>
        <dbReference type="ChEBI" id="CHEBI:59789"/>
        <dbReference type="EC" id="2.5.1.6"/>
    </reaction>
</comment>
<proteinExistence type="inferred from homology"/>
<accession>A0ABX0X7R1</accession>
<evidence type="ECO:0000256" key="4">
    <source>
        <dbReference type="ARBA" id="ARBA00022679"/>
    </source>
</evidence>
<dbReference type="PANTHER" id="PTHR11964">
    <property type="entry name" value="S-ADENOSYLMETHIONINE SYNTHETASE"/>
    <property type="match status" value="1"/>
</dbReference>
<feature type="binding site" description="in other chain" evidence="10">
    <location>
        <position position="98"/>
    </location>
    <ligand>
        <name>L-methionine</name>
        <dbReference type="ChEBI" id="CHEBI:57844"/>
        <note>ligand shared between two neighboring subunits</note>
    </ligand>
</feature>
<reference evidence="16 17" key="1">
    <citation type="submission" date="2020-03" db="EMBL/GenBank/DDBJ databases">
        <title>Genomic Encyclopedia of Type Strains, Phase IV (KMG-IV): sequencing the most valuable type-strain genomes for metagenomic binning, comparative biology and taxonomic classification.</title>
        <authorList>
            <person name="Goeker M."/>
        </authorList>
    </citation>
    <scope>NUCLEOTIDE SEQUENCE [LARGE SCALE GENOMIC DNA]</scope>
    <source>
        <strain evidence="16 17">DSM 105096</strain>
    </source>
</reference>
<dbReference type="RefSeq" id="WP_168036019.1">
    <property type="nucleotide sequence ID" value="NZ_JAATJH010000001.1"/>
</dbReference>
<comment type="subcellular location">
    <subcellularLocation>
        <location evidence="10 11">Cytoplasm</location>
    </subcellularLocation>
</comment>
<feature type="region of interest" description="Flexible loop" evidence="10">
    <location>
        <begin position="98"/>
        <end position="108"/>
    </location>
</feature>
<evidence type="ECO:0000256" key="9">
    <source>
        <dbReference type="ARBA" id="ARBA00022958"/>
    </source>
</evidence>
<comment type="similarity">
    <text evidence="2 10 12">Belongs to the AdoMet synthase family.</text>
</comment>
<feature type="binding site" description="in other chain" evidence="10">
    <location>
        <position position="55"/>
    </location>
    <ligand>
        <name>L-methionine</name>
        <dbReference type="ChEBI" id="CHEBI:57844"/>
        <note>ligand shared between two neighboring subunits</note>
    </ligand>
</feature>
<evidence type="ECO:0000313" key="17">
    <source>
        <dbReference type="Proteomes" id="UP000770785"/>
    </source>
</evidence>
<name>A0ABX0X7R1_9BACT</name>
<protein>
    <recommendedName>
        <fullName evidence="10">S-adenosylmethionine synthase</fullName>
        <shortName evidence="10">AdoMet synthase</shortName>
        <ecNumber evidence="10">2.5.1.6</ecNumber>
    </recommendedName>
    <alternativeName>
        <fullName evidence="10">MAT</fullName>
    </alternativeName>
    <alternativeName>
        <fullName evidence="10">Methionine adenosyltransferase</fullName>
    </alternativeName>
</protein>
<feature type="binding site" description="in other chain" evidence="10">
    <location>
        <begin position="256"/>
        <end position="257"/>
    </location>
    <ligand>
        <name>ATP</name>
        <dbReference type="ChEBI" id="CHEBI:30616"/>
        <note>ligand shared between two neighboring subunits</note>
    </ligand>
</feature>
<feature type="domain" description="S-adenosylmethionine synthetase central" evidence="14">
    <location>
        <begin position="113"/>
        <end position="242"/>
    </location>
</feature>
<evidence type="ECO:0000256" key="11">
    <source>
        <dbReference type="RuleBase" id="RU000542"/>
    </source>
</evidence>
<keyword evidence="7 10" id="KW-0067">ATP-binding</keyword>
<comment type="subunit">
    <text evidence="10">Homotetramer; dimer of dimers.</text>
</comment>
<keyword evidence="5 10" id="KW-0479">Metal-binding</keyword>
<evidence type="ECO:0000256" key="3">
    <source>
        <dbReference type="ARBA" id="ARBA00022563"/>
    </source>
</evidence>
<keyword evidence="4 10" id="KW-0808">Transferase</keyword>
<evidence type="ECO:0000256" key="5">
    <source>
        <dbReference type="ARBA" id="ARBA00022723"/>
    </source>
</evidence>
<feature type="binding site" description="in other chain" evidence="10">
    <location>
        <begin position="164"/>
        <end position="166"/>
    </location>
    <ligand>
        <name>ATP</name>
        <dbReference type="ChEBI" id="CHEBI:30616"/>
        <note>ligand shared between two neighboring subunits</note>
    </ligand>
</feature>
<dbReference type="PIRSF" id="PIRSF000497">
    <property type="entry name" value="MAT"/>
    <property type="match status" value="1"/>
</dbReference>
<dbReference type="Pfam" id="PF02772">
    <property type="entry name" value="S-AdoMet_synt_M"/>
    <property type="match status" value="1"/>
</dbReference>
<feature type="binding site" evidence="10">
    <location>
        <position position="42"/>
    </location>
    <ligand>
        <name>K(+)</name>
        <dbReference type="ChEBI" id="CHEBI:29103"/>
    </ligand>
</feature>
<keyword evidence="9 10" id="KW-0630">Potassium</keyword>
<evidence type="ECO:0000256" key="7">
    <source>
        <dbReference type="ARBA" id="ARBA00022840"/>
    </source>
</evidence>
<dbReference type="InterPro" id="IPR022636">
    <property type="entry name" value="S-AdoMet_synthetase_sfam"/>
</dbReference>
<comment type="pathway">
    <text evidence="1 10">Amino-acid biosynthesis; S-adenosyl-L-methionine biosynthesis; S-adenosyl-L-methionine from L-methionine: step 1/1.</text>
</comment>
<keyword evidence="6 10" id="KW-0547">Nucleotide-binding</keyword>
<gene>
    <name evidence="10" type="primary">metK</name>
    <name evidence="16" type="ORF">GGR27_000738</name>
</gene>
<dbReference type="SUPFAM" id="SSF55973">
    <property type="entry name" value="S-adenosylmethionine synthetase"/>
    <property type="match status" value="3"/>
</dbReference>
<dbReference type="GO" id="GO:0004478">
    <property type="term" value="F:methionine adenosyltransferase activity"/>
    <property type="evidence" value="ECO:0007669"/>
    <property type="project" value="UniProtKB-EC"/>
</dbReference>
<evidence type="ECO:0000259" key="14">
    <source>
        <dbReference type="Pfam" id="PF02772"/>
    </source>
</evidence>
<dbReference type="Pfam" id="PF00438">
    <property type="entry name" value="S-AdoMet_synt_N"/>
    <property type="match status" value="1"/>
</dbReference>
<feature type="binding site" description="in other chain" evidence="10">
    <location>
        <position position="14"/>
    </location>
    <ligand>
        <name>ATP</name>
        <dbReference type="ChEBI" id="CHEBI:30616"/>
        <note>ligand shared between two neighboring subunits</note>
    </ligand>
</feature>
<comment type="cofactor">
    <cofactor evidence="10">
        <name>K(+)</name>
        <dbReference type="ChEBI" id="CHEBI:29103"/>
    </cofactor>
    <text evidence="10">Binds 1 potassium ion per subunit.</text>
</comment>
<evidence type="ECO:0000256" key="8">
    <source>
        <dbReference type="ARBA" id="ARBA00022842"/>
    </source>
</evidence>
<comment type="cofactor">
    <cofactor evidence="10">
        <name>Mg(2+)</name>
        <dbReference type="ChEBI" id="CHEBI:18420"/>
    </cofactor>
    <text evidence="10">Binds 2 divalent ions per subunit.</text>
</comment>
<feature type="domain" description="S-adenosylmethionine synthetase C-terminal" evidence="15">
    <location>
        <begin position="244"/>
        <end position="377"/>
    </location>
</feature>
<evidence type="ECO:0000259" key="13">
    <source>
        <dbReference type="Pfam" id="PF00438"/>
    </source>
</evidence>
<dbReference type="InterPro" id="IPR022630">
    <property type="entry name" value="S-AdoMet_synt_C"/>
</dbReference>
<feature type="binding site" evidence="10">
    <location>
        <position position="277"/>
    </location>
    <ligand>
        <name>ATP</name>
        <dbReference type="ChEBI" id="CHEBI:30616"/>
        <note>ligand shared between two neighboring subunits</note>
    </ligand>
</feature>
<comment type="function">
    <text evidence="10">Catalyzes the formation of S-adenosylmethionine (AdoMet) from methionine and ATP. The overall synthetic reaction is composed of two sequential steps, AdoMet formation and the subsequent tripolyphosphate hydrolysis which occurs prior to release of AdoMet from the enzyme.</text>
</comment>
<keyword evidence="10" id="KW-0963">Cytoplasm</keyword>
<evidence type="ECO:0000256" key="12">
    <source>
        <dbReference type="RuleBase" id="RU004462"/>
    </source>
</evidence>
<dbReference type="PROSITE" id="PS00376">
    <property type="entry name" value="ADOMET_SYNTHASE_1"/>
    <property type="match status" value="1"/>
</dbReference>
<dbReference type="Proteomes" id="UP000770785">
    <property type="component" value="Unassembled WGS sequence"/>
</dbReference>
<sequence>MPYLFTSESVSEGHPDKVADQISDNLVDHFLAFDPSSKVACETLVTTGQVVLAGEVKSSTYLDVQQLARDVIERIGYTKSEYMFEANSCGVLSAIHEQSPDINQGVDRASAEEQGAGDQGMMFGYATDETENYMPLALDLSHTILRELAAIRKAGKKMKYLRPDSKSQVTIEYDDNHRPVRIDSIVLSTQHDDFDADETMLAKIREDVISIVIPRVRKAQSKSIQKLFTDDITYHVNPTGKFVIGGPHGDTGLTGRKIIVDTYGGKGAHGGGAFSGKDPSKVDRSAAYATRHIAKNLVAAGVASEILVQVSYAIGVAEPTNVYVNTYGTAKVKLTDAKIAEKVNSIFDMRPYAIEKRLKLRKPIYSDTAAYGHMGRKPEKKSLTFKDGSGKLKTIKVETFTWEKLDYVKEVKKAFKL</sequence>
<evidence type="ECO:0000256" key="10">
    <source>
        <dbReference type="HAMAP-Rule" id="MF_00086"/>
    </source>
</evidence>
<keyword evidence="8 10" id="KW-0460">Magnesium</keyword>
<feature type="binding site" evidence="10">
    <location>
        <position position="250"/>
    </location>
    <ligand>
        <name>L-methionine</name>
        <dbReference type="ChEBI" id="CHEBI:57844"/>
        <note>ligand shared between two neighboring subunits</note>
    </ligand>
</feature>
<feature type="binding site" evidence="10">
    <location>
        <position position="273"/>
    </location>
    <ligand>
        <name>ATP</name>
        <dbReference type="ChEBI" id="CHEBI:30616"/>
        <note>ligand shared between two neighboring subunits</note>
    </ligand>
</feature>
<keyword evidence="3 10" id="KW-0554">One-carbon metabolism</keyword>